<protein>
    <submittedName>
        <fullName evidence="8">2-aminoadipate transaminase</fullName>
        <ecNumber evidence="8">2.6.1.39</ecNumber>
    </submittedName>
</protein>
<proteinExistence type="inferred from homology"/>
<evidence type="ECO:0000259" key="7">
    <source>
        <dbReference type="Pfam" id="PF00155"/>
    </source>
</evidence>
<dbReference type="InterPro" id="IPR015422">
    <property type="entry name" value="PyrdxlP-dep_Trfase_small"/>
</dbReference>
<feature type="domain" description="Aminotransferase class I/classII large" evidence="7">
    <location>
        <begin position="40"/>
        <end position="387"/>
    </location>
</feature>
<dbReference type="Pfam" id="PF00155">
    <property type="entry name" value="Aminotran_1_2"/>
    <property type="match status" value="1"/>
</dbReference>
<evidence type="ECO:0000256" key="2">
    <source>
        <dbReference type="ARBA" id="ARBA00007441"/>
    </source>
</evidence>
<dbReference type="InterPro" id="IPR004839">
    <property type="entry name" value="Aminotransferase_I/II_large"/>
</dbReference>
<evidence type="ECO:0000256" key="5">
    <source>
        <dbReference type="ARBA" id="ARBA00022679"/>
    </source>
</evidence>
<keyword evidence="6" id="KW-0663">Pyridoxal phosphate</keyword>
<comment type="cofactor">
    <cofactor evidence="1">
        <name>pyridoxal 5'-phosphate</name>
        <dbReference type="ChEBI" id="CHEBI:597326"/>
    </cofactor>
</comment>
<dbReference type="PANTHER" id="PTHR42790">
    <property type="entry name" value="AMINOTRANSFERASE"/>
    <property type="match status" value="1"/>
</dbReference>
<evidence type="ECO:0000256" key="3">
    <source>
        <dbReference type="ARBA" id="ARBA00011738"/>
    </source>
</evidence>
<dbReference type="RefSeq" id="WP_126980185.1">
    <property type="nucleotide sequence ID" value="NZ_PQSP01000005.1"/>
</dbReference>
<dbReference type="Gene3D" id="3.90.1150.10">
    <property type="entry name" value="Aspartate Aminotransferase, domain 1"/>
    <property type="match status" value="1"/>
</dbReference>
<comment type="caution">
    <text evidence="8">The sequence shown here is derived from an EMBL/GenBank/DDBJ whole genome shotgun (WGS) entry which is preliminary data.</text>
</comment>
<dbReference type="GO" id="GO:1901605">
    <property type="term" value="P:alpha-amino acid metabolic process"/>
    <property type="evidence" value="ECO:0007669"/>
    <property type="project" value="TreeGrafter"/>
</dbReference>
<evidence type="ECO:0000256" key="4">
    <source>
        <dbReference type="ARBA" id="ARBA00022576"/>
    </source>
</evidence>
<keyword evidence="4 8" id="KW-0032">Aminotransferase</keyword>
<dbReference type="InterPro" id="IPR015421">
    <property type="entry name" value="PyrdxlP-dep_Trfase_major"/>
</dbReference>
<sequence>MTEWTLAQRVKTFDPGIVQGLLKLTENPQIISLAGGLPAAQTFPVEMMARACQQVLSSAGSDALQYSAGEGYAPLREWVANDLKKQGMKVDADQVIITTGSQQGLDLIAKVLLDCGSRILVETPTYMGALQAFCPMEPVVDSVQSDDCGPIPADLREKAGTGAQKARFMYVLPNFQNPTGRFMNDERRAALAQEAQQLGIPLVEDNPYGDLWFEAPPPASLTSRAPEQNIYLGSFSKVLAPGLRMGYLVAPKAIFSKLLFAKMAADLHAPTFNQRIVYEVIKDGFLDQHVPTIRALYKEKRDAMLAALEREMTGLGVTWTRPVGGMFLWLDLPKQINTMDMFPRAIAHNVAYVPGAAFYANAPEQNHMRLSYVTASVEQINTAIAALATTIKEELARS</sequence>
<organism evidence="8 9">
    <name type="scientific">Saezia sanguinis</name>
    <dbReference type="NCBI Taxonomy" id="1965230"/>
    <lineage>
        <taxon>Bacteria</taxon>
        <taxon>Pseudomonadati</taxon>
        <taxon>Pseudomonadota</taxon>
        <taxon>Betaproteobacteria</taxon>
        <taxon>Burkholderiales</taxon>
        <taxon>Saeziaceae</taxon>
        <taxon>Saezia</taxon>
    </lineage>
</organism>
<evidence type="ECO:0000313" key="9">
    <source>
        <dbReference type="Proteomes" id="UP000286947"/>
    </source>
</evidence>
<dbReference type="FunFam" id="3.40.640.10:FF:000053">
    <property type="entry name" value="Aminotransferase, class I"/>
    <property type="match status" value="1"/>
</dbReference>
<dbReference type="EMBL" id="PQSP01000005">
    <property type="protein sequence ID" value="RUS66267.1"/>
    <property type="molecule type" value="Genomic_DNA"/>
</dbReference>
<dbReference type="Proteomes" id="UP000286947">
    <property type="component" value="Unassembled WGS sequence"/>
</dbReference>
<dbReference type="InterPro" id="IPR015424">
    <property type="entry name" value="PyrdxlP-dep_Trfase"/>
</dbReference>
<reference evidence="8 9" key="1">
    <citation type="submission" date="2018-01" db="EMBL/GenBank/DDBJ databases">
        <title>Saezia sanguinis gen. nov., sp. nov., in the order Burkholderiales isolated from human blood.</title>
        <authorList>
            <person name="Medina-Pascual M.J."/>
            <person name="Valdezate S."/>
            <person name="Monzon S."/>
            <person name="Cuesta I."/>
            <person name="Carrasco G."/>
            <person name="Villalon P."/>
            <person name="Saez-Nieto J.A."/>
        </authorList>
    </citation>
    <scope>NUCLEOTIDE SEQUENCE [LARGE SCALE GENOMIC DNA]</scope>
    <source>
        <strain evidence="8 9">CNM695-12</strain>
    </source>
</reference>
<dbReference type="Gene3D" id="3.40.640.10">
    <property type="entry name" value="Type I PLP-dependent aspartate aminotransferase-like (Major domain)"/>
    <property type="match status" value="1"/>
</dbReference>
<accession>A0A433SBZ3</accession>
<dbReference type="AlphaFoldDB" id="A0A433SBZ3"/>
<comment type="similarity">
    <text evidence="2">Belongs to the class-I pyridoxal-phosphate-dependent aminotransferase family.</text>
</comment>
<evidence type="ECO:0000256" key="1">
    <source>
        <dbReference type="ARBA" id="ARBA00001933"/>
    </source>
</evidence>
<dbReference type="SUPFAM" id="SSF53383">
    <property type="entry name" value="PLP-dependent transferases"/>
    <property type="match status" value="1"/>
</dbReference>
<dbReference type="GO" id="GO:0047536">
    <property type="term" value="F:2-aminoadipate transaminase activity"/>
    <property type="evidence" value="ECO:0007669"/>
    <property type="project" value="UniProtKB-EC"/>
</dbReference>
<dbReference type="InterPro" id="IPR050859">
    <property type="entry name" value="Class-I_PLP-dep_aminotransf"/>
</dbReference>
<dbReference type="PANTHER" id="PTHR42790:SF19">
    <property type="entry name" value="KYNURENINE_ALPHA-AMINOADIPATE AMINOTRANSFERASE, MITOCHONDRIAL"/>
    <property type="match status" value="1"/>
</dbReference>
<gene>
    <name evidence="8" type="primary">lysN_1</name>
    <name evidence="8" type="ORF">CUZ56_01992</name>
</gene>
<dbReference type="GO" id="GO:0030170">
    <property type="term" value="F:pyridoxal phosphate binding"/>
    <property type="evidence" value="ECO:0007669"/>
    <property type="project" value="InterPro"/>
</dbReference>
<dbReference type="CDD" id="cd00609">
    <property type="entry name" value="AAT_like"/>
    <property type="match status" value="1"/>
</dbReference>
<evidence type="ECO:0000256" key="6">
    <source>
        <dbReference type="ARBA" id="ARBA00022898"/>
    </source>
</evidence>
<keyword evidence="9" id="KW-1185">Reference proteome</keyword>
<comment type="subunit">
    <text evidence="3">Homodimer.</text>
</comment>
<dbReference type="OrthoDB" id="9804020at2"/>
<name>A0A433SBZ3_9BURK</name>
<evidence type="ECO:0000313" key="8">
    <source>
        <dbReference type="EMBL" id="RUS66267.1"/>
    </source>
</evidence>
<dbReference type="EC" id="2.6.1.39" evidence="8"/>
<keyword evidence="5 8" id="KW-0808">Transferase</keyword>